<organism evidence="2 3">
    <name type="scientific">Halopseudomonas pertucinogena</name>
    <dbReference type="NCBI Taxonomy" id="86175"/>
    <lineage>
        <taxon>Bacteria</taxon>
        <taxon>Pseudomonadati</taxon>
        <taxon>Pseudomonadota</taxon>
        <taxon>Gammaproteobacteria</taxon>
        <taxon>Pseudomonadales</taxon>
        <taxon>Pseudomonadaceae</taxon>
        <taxon>Halopseudomonas</taxon>
    </lineage>
</organism>
<reference evidence="3" key="1">
    <citation type="journal article" date="2019" name="Int. J. Syst. Evol. Microbiol.">
        <title>The Global Catalogue of Microorganisms (GCM) 10K type strain sequencing project: providing services to taxonomists for standard genome sequencing and annotation.</title>
        <authorList>
            <consortium name="The Broad Institute Genomics Platform"/>
            <consortium name="The Broad Institute Genome Sequencing Center for Infectious Disease"/>
            <person name="Wu L."/>
            <person name="Ma J."/>
        </authorList>
    </citation>
    <scope>NUCLEOTIDE SEQUENCE [LARGE SCALE GENOMIC DNA]</scope>
    <source>
        <strain evidence="3">JCM 11590</strain>
    </source>
</reference>
<name>A0ABQ2CJC8_9GAMM</name>
<dbReference type="EMBL" id="BMNN01000001">
    <property type="protein sequence ID" value="GGI90000.1"/>
    <property type="molecule type" value="Genomic_DNA"/>
</dbReference>
<evidence type="ECO:0000259" key="1">
    <source>
        <dbReference type="Pfam" id="PF14238"/>
    </source>
</evidence>
<gene>
    <name evidence="2" type="ORF">GCM10009083_02980</name>
</gene>
<dbReference type="Proteomes" id="UP000633263">
    <property type="component" value="Unassembled WGS sequence"/>
</dbReference>
<dbReference type="InterPro" id="IPR025641">
    <property type="entry name" value="DUF4340"/>
</dbReference>
<protein>
    <recommendedName>
        <fullName evidence="1">DUF4340 domain-containing protein</fullName>
    </recommendedName>
</protein>
<dbReference type="RefSeq" id="WP_188634823.1">
    <property type="nucleotide sequence ID" value="NZ_BMNN01000001.1"/>
</dbReference>
<accession>A0ABQ2CJC8</accession>
<proteinExistence type="predicted"/>
<sequence>MRNGLLVVGALVILILAAVALQMRSTERVDDLASRELLSAEQLEQLAALETITLRRGELQVELARLDGNRGVLSHAGYPVQRERLAALLHALRGARVLEEKTANADHHARLGLDTGSPDSQALQVLLHANGEDFGIVYGNQVGNGQLVRFADEAQVLLINRTLQMSVNPTDWLALRAVDVPMLQIARARWEYADGETLELVKPAEGEYNLTLEDEPEQGGNERWINSLVLALANLTAQNVALREELALPAPSLRMHIETWAGSQLSASLYDINGRHWLLIDSFDQAEEDAELQVNDDPRWAFQIGVGQLEDLTRRRADLLAGP</sequence>
<dbReference type="Pfam" id="PF14238">
    <property type="entry name" value="DUF4340"/>
    <property type="match status" value="1"/>
</dbReference>
<feature type="domain" description="DUF4340" evidence="1">
    <location>
        <begin position="74"/>
        <end position="241"/>
    </location>
</feature>
<keyword evidence="3" id="KW-1185">Reference proteome</keyword>
<evidence type="ECO:0000313" key="2">
    <source>
        <dbReference type="EMBL" id="GGI90000.1"/>
    </source>
</evidence>
<comment type="caution">
    <text evidence="2">The sequence shown here is derived from an EMBL/GenBank/DDBJ whole genome shotgun (WGS) entry which is preliminary data.</text>
</comment>
<evidence type="ECO:0000313" key="3">
    <source>
        <dbReference type="Proteomes" id="UP000633263"/>
    </source>
</evidence>